<evidence type="ECO:0008006" key="3">
    <source>
        <dbReference type="Google" id="ProtNLM"/>
    </source>
</evidence>
<evidence type="ECO:0000313" key="2">
    <source>
        <dbReference type="Proteomes" id="UP001055940"/>
    </source>
</evidence>
<dbReference type="RefSeq" id="WP_254421633.1">
    <property type="nucleotide sequence ID" value="NZ_BAAAJB010000027.1"/>
</dbReference>
<organism evidence="1 2">
    <name type="scientific">Nocardiopsis exhalans</name>
    <dbReference type="NCBI Taxonomy" id="163604"/>
    <lineage>
        <taxon>Bacteria</taxon>
        <taxon>Bacillati</taxon>
        <taxon>Actinomycetota</taxon>
        <taxon>Actinomycetes</taxon>
        <taxon>Streptosporangiales</taxon>
        <taxon>Nocardiopsidaceae</taxon>
        <taxon>Nocardiopsis</taxon>
    </lineage>
</organism>
<proteinExistence type="predicted"/>
<protein>
    <recommendedName>
        <fullName evidence="3">Glyoxalase</fullName>
    </recommendedName>
</protein>
<dbReference type="EMBL" id="CP099837">
    <property type="protein sequence ID" value="USY22884.1"/>
    <property type="molecule type" value="Genomic_DNA"/>
</dbReference>
<gene>
    <name evidence="1" type="ORF">NE857_15465</name>
</gene>
<reference evidence="1" key="1">
    <citation type="submission" date="2022-06" db="EMBL/GenBank/DDBJ databases">
        <authorList>
            <person name="Ping M."/>
        </authorList>
    </citation>
    <scope>NUCLEOTIDE SEQUENCE</scope>
    <source>
        <strain evidence="1">JCM11759T</strain>
    </source>
</reference>
<sequence>MPEAMFDTHACLDAVVIYTDRVEECRNFYASLGLSFGEERYPLADGLMRYSCRMPLGPVLEIHPTTHDHRTSDLRLSLALAGADTNPPLSPGEHLLTDPDGRKVDVTVL</sequence>
<accession>A0ABY5DHK6</accession>
<keyword evidence="2" id="KW-1185">Reference proteome</keyword>
<name>A0ABY5DHK6_9ACTN</name>
<evidence type="ECO:0000313" key="1">
    <source>
        <dbReference type="EMBL" id="USY22884.1"/>
    </source>
</evidence>
<dbReference type="InterPro" id="IPR029068">
    <property type="entry name" value="Glyas_Bleomycin-R_OHBP_Dase"/>
</dbReference>
<dbReference type="Gene3D" id="3.10.180.10">
    <property type="entry name" value="2,3-Dihydroxybiphenyl 1,2-Dioxygenase, domain 1"/>
    <property type="match status" value="1"/>
</dbReference>
<dbReference type="Proteomes" id="UP001055940">
    <property type="component" value="Chromosome"/>
</dbReference>